<name>A0ABR1SN18_9PEZI</name>
<proteinExistence type="predicted"/>
<sequence>MGAIAIAHVNTTIYAEQSGRLAVLGLVASKALRLALEQAGPLLPLRRHRLIIRRPVRRLGHGAPLESAAVPEVVGLLLELDAISDAVDATRILSILVGHVDLSAFLGVVDTVADLDPGVGPAGIVVWVWLQAVGGGDCQAATGTDKPSELCDLHVLWSIGRLVD</sequence>
<accession>A0ABR1SN18</accession>
<protein>
    <submittedName>
        <fullName evidence="1">Uncharacterized protein</fullName>
    </submittedName>
</protein>
<organism evidence="1 2">
    <name type="scientific">Apiospora marii</name>
    <dbReference type="NCBI Taxonomy" id="335849"/>
    <lineage>
        <taxon>Eukaryota</taxon>
        <taxon>Fungi</taxon>
        <taxon>Dikarya</taxon>
        <taxon>Ascomycota</taxon>
        <taxon>Pezizomycotina</taxon>
        <taxon>Sordariomycetes</taxon>
        <taxon>Xylariomycetidae</taxon>
        <taxon>Amphisphaeriales</taxon>
        <taxon>Apiosporaceae</taxon>
        <taxon>Apiospora</taxon>
    </lineage>
</organism>
<reference evidence="1 2" key="1">
    <citation type="submission" date="2023-01" db="EMBL/GenBank/DDBJ databases">
        <title>Analysis of 21 Apiospora genomes using comparative genomics revels a genus with tremendous synthesis potential of carbohydrate active enzymes and secondary metabolites.</title>
        <authorList>
            <person name="Sorensen T."/>
        </authorList>
    </citation>
    <scope>NUCLEOTIDE SEQUENCE [LARGE SCALE GENOMIC DNA]</scope>
    <source>
        <strain evidence="1 2">CBS 20057</strain>
    </source>
</reference>
<dbReference type="EMBL" id="JAQQWI010000005">
    <property type="protein sequence ID" value="KAK8035699.1"/>
    <property type="molecule type" value="Genomic_DNA"/>
</dbReference>
<comment type="caution">
    <text evidence="1">The sequence shown here is derived from an EMBL/GenBank/DDBJ whole genome shotgun (WGS) entry which is preliminary data.</text>
</comment>
<evidence type="ECO:0000313" key="2">
    <source>
        <dbReference type="Proteomes" id="UP001396898"/>
    </source>
</evidence>
<keyword evidence="2" id="KW-1185">Reference proteome</keyword>
<dbReference type="Proteomes" id="UP001396898">
    <property type="component" value="Unassembled WGS sequence"/>
</dbReference>
<evidence type="ECO:0000313" key="1">
    <source>
        <dbReference type="EMBL" id="KAK8035699.1"/>
    </source>
</evidence>
<gene>
    <name evidence="1" type="ORF">PG991_001772</name>
</gene>